<feature type="compositionally biased region" description="Basic and acidic residues" evidence="5">
    <location>
        <begin position="533"/>
        <end position="552"/>
    </location>
</feature>
<dbReference type="Gene3D" id="1.20.1250.20">
    <property type="entry name" value="MFS general substrate transporter like domains"/>
    <property type="match status" value="1"/>
</dbReference>
<feature type="region of interest" description="Disordered" evidence="5">
    <location>
        <begin position="526"/>
        <end position="568"/>
    </location>
</feature>
<dbReference type="InterPro" id="IPR005828">
    <property type="entry name" value="MFS_sugar_transport-like"/>
</dbReference>
<dbReference type="InterPro" id="IPR020846">
    <property type="entry name" value="MFS_dom"/>
</dbReference>
<dbReference type="Proteomes" id="UP000091820">
    <property type="component" value="Unassembled WGS sequence"/>
</dbReference>
<dbReference type="EnsemblMetazoa" id="GBRI012929-RA">
    <property type="protein sequence ID" value="GBRI012929-PA"/>
    <property type="gene ID" value="GBRI012929"/>
</dbReference>
<proteinExistence type="predicted"/>
<accession>A0A1A9WB81</accession>
<evidence type="ECO:0000256" key="6">
    <source>
        <dbReference type="SAM" id="Phobius"/>
    </source>
</evidence>
<feature type="transmembrane region" description="Helical" evidence="6">
    <location>
        <begin position="20"/>
        <end position="43"/>
    </location>
</feature>
<feature type="transmembrane region" description="Helical" evidence="6">
    <location>
        <begin position="468"/>
        <end position="487"/>
    </location>
</feature>
<evidence type="ECO:0000259" key="7">
    <source>
        <dbReference type="PROSITE" id="PS50850"/>
    </source>
</evidence>
<feature type="transmembrane region" description="Helical" evidence="6">
    <location>
        <begin position="197"/>
        <end position="217"/>
    </location>
</feature>
<feature type="transmembrane region" description="Helical" evidence="6">
    <location>
        <begin position="140"/>
        <end position="160"/>
    </location>
</feature>
<feature type="transmembrane region" description="Helical" evidence="6">
    <location>
        <begin position="408"/>
        <end position="427"/>
    </location>
</feature>
<reference evidence="8" key="2">
    <citation type="submission" date="2020-05" db="UniProtKB">
        <authorList>
            <consortium name="EnsemblMetazoa"/>
        </authorList>
    </citation>
    <scope>IDENTIFICATION</scope>
    <source>
        <strain evidence="8">IAEA</strain>
    </source>
</reference>
<comment type="subcellular location">
    <subcellularLocation>
        <location evidence="1">Membrane</location>
        <topology evidence="1">Multi-pass membrane protein</topology>
    </subcellularLocation>
</comment>
<name>A0A1A9WB81_9MUSC</name>
<dbReference type="SUPFAM" id="SSF103473">
    <property type="entry name" value="MFS general substrate transporter"/>
    <property type="match status" value="1"/>
</dbReference>
<evidence type="ECO:0000313" key="8">
    <source>
        <dbReference type="EnsemblMetazoa" id="GBRI012929-PA"/>
    </source>
</evidence>
<dbReference type="AlphaFoldDB" id="A0A1A9WB81"/>
<keyword evidence="9" id="KW-1185">Reference proteome</keyword>
<feature type="transmembrane region" description="Helical" evidence="6">
    <location>
        <begin position="172"/>
        <end position="191"/>
    </location>
</feature>
<keyword evidence="2 6" id="KW-0812">Transmembrane</keyword>
<dbReference type="CDD" id="cd17317">
    <property type="entry name" value="MFS_SLC22"/>
    <property type="match status" value="1"/>
</dbReference>
<reference evidence="9" key="1">
    <citation type="submission" date="2014-03" db="EMBL/GenBank/DDBJ databases">
        <authorList>
            <person name="Aksoy S."/>
            <person name="Warren W."/>
            <person name="Wilson R.K."/>
        </authorList>
    </citation>
    <scope>NUCLEOTIDE SEQUENCE [LARGE SCALE GENOMIC DNA]</scope>
    <source>
        <strain evidence="9">IAEA</strain>
    </source>
</reference>
<organism evidence="8 9">
    <name type="scientific">Glossina brevipalpis</name>
    <dbReference type="NCBI Taxonomy" id="37001"/>
    <lineage>
        <taxon>Eukaryota</taxon>
        <taxon>Metazoa</taxon>
        <taxon>Ecdysozoa</taxon>
        <taxon>Arthropoda</taxon>
        <taxon>Hexapoda</taxon>
        <taxon>Insecta</taxon>
        <taxon>Pterygota</taxon>
        <taxon>Neoptera</taxon>
        <taxon>Endopterygota</taxon>
        <taxon>Diptera</taxon>
        <taxon>Brachycera</taxon>
        <taxon>Muscomorpha</taxon>
        <taxon>Hippoboscoidea</taxon>
        <taxon>Glossinidae</taxon>
        <taxon>Glossina</taxon>
    </lineage>
</organism>
<evidence type="ECO:0000256" key="2">
    <source>
        <dbReference type="ARBA" id="ARBA00022692"/>
    </source>
</evidence>
<dbReference type="PROSITE" id="PS50850">
    <property type="entry name" value="MFS"/>
    <property type="match status" value="1"/>
</dbReference>
<feature type="transmembrane region" description="Helical" evidence="6">
    <location>
        <begin position="380"/>
        <end position="401"/>
    </location>
</feature>
<feature type="transmembrane region" description="Helical" evidence="6">
    <location>
        <begin position="229"/>
        <end position="251"/>
    </location>
</feature>
<evidence type="ECO:0000313" key="9">
    <source>
        <dbReference type="Proteomes" id="UP000091820"/>
    </source>
</evidence>
<dbReference type="GO" id="GO:0016020">
    <property type="term" value="C:membrane"/>
    <property type="evidence" value="ECO:0007669"/>
    <property type="project" value="UniProtKB-SubCell"/>
</dbReference>
<keyword evidence="4 6" id="KW-0472">Membrane</keyword>
<dbReference type="Pfam" id="PF00083">
    <property type="entry name" value="Sugar_tr"/>
    <property type="match status" value="1"/>
</dbReference>
<sequence>MGYDEIITYLGDFGRYQRQIYFLLCLPAISCAFHKLAGVFLLARPNFRCILPFEDINNATYESFPKQQWHQTYPYDPLTGKWEMCVYYNFNYTDEFLNGLTANTTGTNIDTKECEQFVYERTWYQSSAVTEWNLVCSRSLLSATSDSLFMLGVLLGSIVFGQLSDKYGRKPIFFASLVMQEIFGVLAGIAPEYFTYTVSRMIVGATTSGVFLVAYVIAMEMVGQSYRLFAGVACQMFFSLGFMLTAGFAYFIRDWRWLQIALTLPGLLFMCYHSIIPESARWLLSKGRKTEAIVVIEKAAEINNINIPQIVYDNLMEETNSEIVRSNSGGNEERAPSIFDLLRYPNLRRKTLLIFFDWFVNSGTYYGLSWNTNNLGGNVLLNFVLSGAVEIPAYTFLLLSLNKWGRRSILCGCMLTAGICLLLTMVVPSHLNWLIIVLAMAGKLAITSSYGTIYLFSTEQFPTVVRNVGLGACSMVARVGGILAPYLNLLGQFWRPLPLLICGALALIGGLLSLMLPETLNKSLPETMEDGENFGRKPRHDDRYNSNERGEELSSMITEPNGKMISCT</sequence>
<protein>
    <recommendedName>
        <fullName evidence="7">Major facilitator superfamily (MFS) profile domain-containing protein</fullName>
    </recommendedName>
</protein>
<evidence type="ECO:0000256" key="5">
    <source>
        <dbReference type="SAM" id="MobiDB-lite"/>
    </source>
</evidence>
<keyword evidence="3 6" id="KW-1133">Transmembrane helix</keyword>
<dbReference type="STRING" id="37001.A0A1A9WB81"/>
<dbReference type="VEuPathDB" id="VectorBase:GBRI012929"/>
<feature type="transmembrane region" description="Helical" evidence="6">
    <location>
        <begin position="493"/>
        <end position="516"/>
    </location>
</feature>
<dbReference type="InterPro" id="IPR036259">
    <property type="entry name" value="MFS_trans_sf"/>
</dbReference>
<feature type="domain" description="Major facilitator superfamily (MFS) profile" evidence="7">
    <location>
        <begin position="87"/>
        <end position="521"/>
    </location>
</feature>
<evidence type="ECO:0000256" key="4">
    <source>
        <dbReference type="ARBA" id="ARBA00023136"/>
    </source>
</evidence>
<evidence type="ECO:0000256" key="1">
    <source>
        <dbReference type="ARBA" id="ARBA00004141"/>
    </source>
</evidence>
<dbReference type="GO" id="GO:0022857">
    <property type="term" value="F:transmembrane transporter activity"/>
    <property type="evidence" value="ECO:0007669"/>
    <property type="project" value="InterPro"/>
</dbReference>
<feature type="transmembrane region" description="Helical" evidence="6">
    <location>
        <begin position="351"/>
        <end position="368"/>
    </location>
</feature>
<evidence type="ECO:0000256" key="3">
    <source>
        <dbReference type="ARBA" id="ARBA00022989"/>
    </source>
</evidence>
<feature type="transmembrane region" description="Helical" evidence="6">
    <location>
        <begin position="433"/>
        <end position="456"/>
    </location>
</feature>
<dbReference type="PANTHER" id="PTHR24064">
    <property type="entry name" value="SOLUTE CARRIER FAMILY 22 MEMBER"/>
    <property type="match status" value="1"/>
</dbReference>